<keyword evidence="4" id="KW-0548">Nucleotidyltransferase</keyword>
<dbReference type="InterPro" id="IPR036397">
    <property type="entry name" value="RNaseH_sf"/>
</dbReference>
<gene>
    <name evidence="4" type="ORF">PMAA_058860</name>
</gene>
<dbReference type="PROSITE" id="PS50878">
    <property type="entry name" value="RT_POL"/>
    <property type="match status" value="1"/>
</dbReference>
<protein>
    <submittedName>
        <fullName evidence="4">Reverse transcriptase, putative</fullName>
    </submittedName>
</protein>
<dbReference type="GO" id="GO:0004523">
    <property type="term" value="F:RNA-DNA hybrid ribonuclease activity"/>
    <property type="evidence" value="ECO:0007669"/>
    <property type="project" value="InterPro"/>
</dbReference>
<evidence type="ECO:0000259" key="3">
    <source>
        <dbReference type="PROSITE" id="PS50879"/>
    </source>
</evidence>
<dbReference type="InterPro" id="IPR002156">
    <property type="entry name" value="RNaseH_domain"/>
</dbReference>
<dbReference type="Gene3D" id="3.30.420.10">
    <property type="entry name" value="Ribonuclease H-like superfamily/Ribonuclease H"/>
    <property type="match status" value="1"/>
</dbReference>
<sequence length="992" mass="109252">MSAQPSLTDDCSLRDVEREAEWIEQSLTDVLRRYAKPIRLCARSKRWWGPHTIEARRLYSKARKAYHAGELSEDSHRLKRQCWEAFLQGTDKGVLTEQKRCWAALRYTKPNTNGTTPALIDPVSKRVIAATFSEKEILFREQAFPQGPESGAEIELPEPGDAHKLANETAVRDALFSQGIDKAPGTDLLNFRAIRLLWLGIHPAAWKTAKGILLRKPGKGIYTVAKAYRIISLLKCLGKVVEKLVAGLITDYAEAQGLFHKSQFGARRQRSAVDAVACLIGEIEHAWGNGKLGACLFMDIKGAFDYVVWSKLIGGLQGTGMDGDLVRWVASMSNRRAMLVIDGHIGEEVPISSGLPQGSPVSPILFVLYVRLLVAAIESAVPEVRGLSFVDDQGLVTAASSIREACKTLQHAAKVAIKWGVENGVQFDPSKTEAAFFTRQRESLFRRNIREARITVGGVRAKIMPNTVRWLGVILDRQLSLKSHYSTCLQKARGTEMRLRTLCRANGLTPELIRRLQRATVQAQALWGSELWWQGQNTWALGLQRLVNSQARAITGMLPKAPIGALIREAALEPANVLLDARKARYVTRLLGLPETHPTAQLLPVTLRHGDTHAQPGEQPLDDREWAQSNDKVPKRIGQRLAKHLAQRLTKDPSGGIERTVQSAPAAFLGTIRVLGTEQALIEAAEWRLGTALWSDGSRQNNGRTGAGVALQIVPEAPWEHLELPMGTGFEVFDVELMGVASALEWALERHLPGPIHVLLDAQNAIKRLQSTEPGAGQSLALRARMAASRLRLSGRPVTIQWVPGHNGVEGNEQADQAAKRAASKPAGPGFEGLSLAYVRRACTEARRAAVENWAPAKAPKRVASRYYQLKTGHAPIGTYLHRIKTRDSPECRACGELRETVSHILFECRGRRGPRRILYKGLADAGVPLPTAAEDAPEARLFSEPKATTALLQFVASANLFRDKEQAARESELGDHWGWEALRDGEDTGVG</sequence>
<dbReference type="HOGENOM" id="CLU_000680_30_2_1"/>
<dbReference type="SUPFAM" id="SSF56672">
    <property type="entry name" value="DNA/RNA polymerases"/>
    <property type="match status" value="1"/>
</dbReference>
<dbReference type="AlphaFoldDB" id="B6QLX9"/>
<name>B6QLX9_TALMQ</name>
<dbReference type="InterPro" id="IPR043502">
    <property type="entry name" value="DNA/RNA_pol_sf"/>
</dbReference>
<dbReference type="InterPro" id="IPR000477">
    <property type="entry name" value="RT_dom"/>
</dbReference>
<keyword evidence="4" id="KW-0695">RNA-directed DNA polymerase</keyword>
<evidence type="ECO:0000313" key="4">
    <source>
        <dbReference type="EMBL" id="EEA22106.1"/>
    </source>
</evidence>
<evidence type="ECO:0000256" key="1">
    <source>
        <dbReference type="SAM" id="MobiDB-lite"/>
    </source>
</evidence>
<dbReference type="Pfam" id="PF00075">
    <property type="entry name" value="RNase_H"/>
    <property type="match status" value="1"/>
</dbReference>
<dbReference type="GO" id="GO:0003964">
    <property type="term" value="F:RNA-directed DNA polymerase activity"/>
    <property type="evidence" value="ECO:0007669"/>
    <property type="project" value="UniProtKB-KW"/>
</dbReference>
<dbReference type="PANTHER" id="PTHR33481">
    <property type="entry name" value="REVERSE TRANSCRIPTASE"/>
    <property type="match status" value="1"/>
</dbReference>
<dbReference type="SUPFAM" id="SSF53098">
    <property type="entry name" value="Ribonuclease H-like"/>
    <property type="match status" value="1"/>
</dbReference>
<dbReference type="Proteomes" id="UP000001294">
    <property type="component" value="Unassembled WGS sequence"/>
</dbReference>
<reference evidence="5" key="1">
    <citation type="journal article" date="2015" name="Genome Announc.">
        <title>Genome sequence of the AIDS-associated pathogen Penicillium marneffei (ATCC18224) and its near taxonomic relative Talaromyces stipitatus (ATCC10500).</title>
        <authorList>
            <person name="Nierman W.C."/>
            <person name="Fedorova-Abrams N.D."/>
            <person name="Andrianopoulos A."/>
        </authorList>
    </citation>
    <scope>NUCLEOTIDE SEQUENCE [LARGE SCALE GENOMIC DNA]</scope>
    <source>
        <strain evidence="5">ATCC 18224 / CBS 334.59 / QM 7333</strain>
    </source>
</reference>
<dbReference type="OrthoDB" id="4226800at2759"/>
<accession>B6QLX9</accession>
<dbReference type="GO" id="GO:0003676">
    <property type="term" value="F:nucleic acid binding"/>
    <property type="evidence" value="ECO:0007669"/>
    <property type="project" value="InterPro"/>
</dbReference>
<dbReference type="Pfam" id="PF00078">
    <property type="entry name" value="RVT_1"/>
    <property type="match status" value="1"/>
</dbReference>
<feature type="domain" description="RNase H type-1" evidence="3">
    <location>
        <begin position="687"/>
        <end position="824"/>
    </location>
</feature>
<proteinExistence type="predicted"/>
<dbReference type="PROSITE" id="PS50879">
    <property type="entry name" value="RNASE_H_1"/>
    <property type="match status" value="1"/>
</dbReference>
<dbReference type="VEuPathDB" id="FungiDB:PMAA_058860"/>
<dbReference type="InterPro" id="IPR012337">
    <property type="entry name" value="RNaseH-like_sf"/>
</dbReference>
<keyword evidence="4" id="KW-0808">Transferase</keyword>
<dbReference type="PANTHER" id="PTHR33481:SF1">
    <property type="entry name" value="ENDONUCLEASE_EXONUCLEASE_PHOSPHATASE DOMAIN-CONTAINING PROTEIN-RELATED"/>
    <property type="match status" value="1"/>
</dbReference>
<dbReference type="STRING" id="441960.B6QLX9"/>
<dbReference type="PhylomeDB" id="B6QLX9"/>
<evidence type="ECO:0000313" key="5">
    <source>
        <dbReference type="Proteomes" id="UP000001294"/>
    </source>
</evidence>
<dbReference type="CDD" id="cd01650">
    <property type="entry name" value="RT_nLTR_like"/>
    <property type="match status" value="1"/>
</dbReference>
<keyword evidence="5" id="KW-1185">Reference proteome</keyword>
<feature type="domain" description="Reverse transcriptase" evidence="2">
    <location>
        <begin position="195"/>
        <end position="475"/>
    </location>
</feature>
<organism evidence="4 5">
    <name type="scientific">Talaromyces marneffei (strain ATCC 18224 / CBS 334.59 / QM 7333)</name>
    <name type="common">Penicillium marneffei</name>
    <dbReference type="NCBI Taxonomy" id="441960"/>
    <lineage>
        <taxon>Eukaryota</taxon>
        <taxon>Fungi</taxon>
        <taxon>Dikarya</taxon>
        <taxon>Ascomycota</taxon>
        <taxon>Pezizomycotina</taxon>
        <taxon>Eurotiomycetes</taxon>
        <taxon>Eurotiomycetidae</taxon>
        <taxon>Eurotiales</taxon>
        <taxon>Trichocomaceae</taxon>
        <taxon>Talaromyces</taxon>
        <taxon>Talaromyces sect. Talaromyces</taxon>
    </lineage>
</organism>
<evidence type="ECO:0000259" key="2">
    <source>
        <dbReference type="PROSITE" id="PS50878"/>
    </source>
</evidence>
<feature type="region of interest" description="Disordered" evidence="1">
    <location>
        <begin position="804"/>
        <end position="827"/>
    </location>
</feature>
<dbReference type="CDD" id="cd09276">
    <property type="entry name" value="Rnase_HI_RT_non_LTR"/>
    <property type="match status" value="1"/>
</dbReference>
<dbReference type="EMBL" id="DS995903">
    <property type="protein sequence ID" value="EEA22106.1"/>
    <property type="molecule type" value="Genomic_DNA"/>
</dbReference>